<dbReference type="Gene3D" id="1.20.1600.10">
    <property type="entry name" value="Outer membrane efflux proteins (OEP)"/>
    <property type="match status" value="1"/>
</dbReference>
<accession>A0ABW3ZFK0</accession>
<dbReference type="PANTHER" id="PTHR30203:SF24">
    <property type="entry name" value="BLR4935 PROTEIN"/>
    <property type="match status" value="1"/>
</dbReference>
<dbReference type="RefSeq" id="WP_386801548.1">
    <property type="nucleotide sequence ID" value="NZ_JBHTMU010000004.1"/>
</dbReference>
<dbReference type="InterPro" id="IPR010131">
    <property type="entry name" value="MdtP/NodT-like"/>
</dbReference>
<gene>
    <name evidence="2" type="ORF">ACFQ4E_03590</name>
</gene>
<evidence type="ECO:0000313" key="2">
    <source>
        <dbReference type="EMBL" id="MFD1341492.1"/>
    </source>
</evidence>
<comment type="caution">
    <text evidence="2">The sequence shown here is derived from an EMBL/GenBank/DDBJ whole genome shotgun (WGS) entry which is preliminary data.</text>
</comment>
<keyword evidence="3" id="KW-1185">Reference proteome</keyword>
<feature type="chain" id="PRO_5046165322" evidence="1">
    <location>
        <begin position="18"/>
        <end position="463"/>
    </location>
</feature>
<dbReference type="Proteomes" id="UP001597135">
    <property type="component" value="Unassembled WGS sequence"/>
</dbReference>
<proteinExistence type="predicted"/>
<dbReference type="SUPFAM" id="SSF56954">
    <property type="entry name" value="Outer membrane efflux proteins (OEP)"/>
    <property type="match status" value="1"/>
</dbReference>
<dbReference type="PROSITE" id="PS51257">
    <property type="entry name" value="PROKAR_LIPOPROTEIN"/>
    <property type="match status" value="1"/>
</dbReference>
<keyword evidence="1" id="KW-0732">Signal</keyword>
<protein>
    <submittedName>
        <fullName evidence="2">TolC family protein</fullName>
    </submittedName>
</protein>
<evidence type="ECO:0000256" key="1">
    <source>
        <dbReference type="SAM" id="SignalP"/>
    </source>
</evidence>
<dbReference type="PANTHER" id="PTHR30203">
    <property type="entry name" value="OUTER MEMBRANE CATION EFFLUX PROTEIN"/>
    <property type="match status" value="1"/>
</dbReference>
<dbReference type="EMBL" id="JBHTMU010000004">
    <property type="protein sequence ID" value="MFD1341492.1"/>
    <property type="molecule type" value="Genomic_DNA"/>
</dbReference>
<feature type="signal peptide" evidence="1">
    <location>
        <begin position="1"/>
        <end position="17"/>
    </location>
</feature>
<evidence type="ECO:0000313" key="3">
    <source>
        <dbReference type="Proteomes" id="UP001597135"/>
    </source>
</evidence>
<sequence length="463" mass="49304">MARLLVAMVPLALGACADSGLINSASAPRAGFSFVTDGARRATGAESVWALSAEEVAANEARARALLHGKVIGPETAVQVALINNRALQAAYADLGLSATEIWDVALGPVSSLEVTIAGIGQEGLARSLEATVTGAVLEAVTRDRRKAVAETAFRQAQFEALAATVALAADAREAWIDTVAAFEAEALVGRAQETADAASELAAELGRTGALNRGEQAREHVFTAELAAERADARLEAQLAKEKLTRLMGLYGSDIAFQVPDRLPGLPGSRPGRADIERLALTHRTDLALGRLELEAVAQEYRLAGEKRMVSDVSLMAGVEAEREDGATELSPVLEATFEIPIYDTTKPTRRRGELAYMRAAHELAQMAINARSEARAAHAAVTGKYNVARHWRDEVLPLRRVIDEEALKSYNGMLSSTFELIADAREGLEAQLSYAEAKADYWHAEAELAAVIWGGPTGGSE</sequence>
<name>A0ABW3ZFK0_9RHOB</name>
<organism evidence="2 3">
    <name type="scientific">Litorisediminicola beolgyonensis</name>
    <dbReference type="NCBI Taxonomy" id="1173614"/>
    <lineage>
        <taxon>Bacteria</taxon>
        <taxon>Pseudomonadati</taxon>
        <taxon>Pseudomonadota</taxon>
        <taxon>Alphaproteobacteria</taxon>
        <taxon>Rhodobacterales</taxon>
        <taxon>Paracoccaceae</taxon>
        <taxon>Litorisediminicola</taxon>
    </lineage>
</organism>
<reference evidence="3" key="1">
    <citation type="journal article" date="2019" name="Int. J. Syst. Evol. Microbiol.">
        <title>The Global Catalogue of Microorganisms (GCM) 10K type strain sequencing project: providing services to taxonomists for standard genome sequencing and annotation.</title>
        <authorList>
            <consortium name="The Broad Institute Genomics Platform"/>
            <consortium name="The Broad Institute Genome Sequencing Center for Infectious Disease"/>
            <person name="Wu L."/>
            <person name="Ma J."/>
        </authorList>
    </citation>
    <scope>NUCLEOTIDE SEQUENCE [LARGE SCALE GENOMIC DNA]</scope>
    <source>
        <strain evidence="3">CCUG 62953</strain>
    </source>
</reference>